<dbReference type="EMBL" id="SRLO01000088">
    <property type="protein sequence ID" value="TNN76975.1"/>
    <property type="molecule type" value="Genomic_DNA"/>
</dbReference>
<accession>A0A4Z2IH03</accession>
<comment type="caution">
    <text evidence="1">The sequence shown here is derived from an EMBL/GenBank/DDBJ whole genome shotgun (WGS) entry which is preliminary data.</text>
</comment>
<protein>
    <submittedName>
        <fullName evidence="1">Uncharacterized protein</fullName>
    </submittedName>
</protein>
<evidence type="ECO:0000313" key="1">
    <source>
        <dbReference type="EMBL" id="TNN76975.1"/>
    </source>
</evidence>
<dbReference type="Proteomes" id="UP000314294">
    <property type="component" value="Unassembled WGS sequence"/>
</dbReference>
<dbReference type="AlphaFoldDB" id="A0A4Z2IH03"/>
<name>A0A4Z2IH03_9TELE</name>
<sequence>MCMIQRKNLSKPIQGNGFSPGLGLGAATVMDTPDIPVALAKQYSNDTVECKATREKSEMRDLGRPHTSPLPKHHLQQLPLFLVFPVPHATVSELSRAGSDIIRICQQSRGSSCQRQPVCVRLPPGKL</sequence>
<evidence type="ECO:0000313" key="2">
    <source>
        <dbReference type="Proteomes" id="UP000314294"/>
    </source>
</evidence>
<reference evidence="1 2" key="1">
    <citation type="submission" date="2019-03" db="EMBL/GenBank/DDBJ databases">
        <title>First draft genome of Liparis tanakae, snailfish: a comprehensive survey of snailfish specific genes.</title>
        <authorList>
            <person name="Kim W."/>
            <person name="Song I."/>
            <person name="Jeong J.-H."/>
            <person name="Kim D."/>
            <person name="Kim S."/>
            <person name="Ryu S."/>
            <person name="Song J.Y."/>
            <person name="Lee S.K."/>
        </authorList>
    </citation>
    <scope>NUCLEOTIDE SEQUENCE [LARGE SCALE GENOMIC DNA]</scope>
    <source>
        <tissue evidence="1">Muscle</tissue>
    </source>
</reference>
<keyword evidence="2" id="KW-1185">Reference proteome</keyword>
<organism evidence="1 2">
    <name type="scientific">Liparis tanakae</name>
    <name type="common">Tanaka's snailfish</name>
    <dbReference type="NCBI Taxonomy" id="230148"/>
    <lineage>
        <taxon>Eukaryota</taxon>
        <taxon>Metazoa</taxon>
        <taxon>Chordata</taxon>
        <taxon>Craniata</taxon>
        <taxon>Vertebrata</taxon>
        <taxon>Euteleostomi</taxon>
        <taxon>Actinopterygii</taxon>
        <taxon>Neopterygii</taxon>
        <taxon>Teleostei</taxon>
        <taxon>Neoteleostei</taxon>
        <taxon>Acanthomorphata</taxon>
        <taxon>Eupercaria</taxon>
        <taxon>Perciformes</taxon>
        <taxon>Cottioidei</taxon>
        <taxon>Cottales</taxon>
        <taxon>Liparidae</taxon>
        <taxon>Liparis</taxon>
    </lineage>
</organism>
<proteinExistence type="predicted"/>
<gene>
    <name evidence="1" type="ORF">EYF80_012821</name>
</gene>